<evidence type="ECO:0000313" key="3">
    <source>
        <dbReference type="Proteomes" id="UP001278766"/>
    </source>
</evidence>
<name>A0AAE0LUU0_9PEZI</name>
<proteinExistence type="predicted"/>
<protein>
    <submittedName>
        <fullName evidence="2">Uncharacterized protein</fullName>
    </submittedName>
</protein>
<dbReference type="GeneID" id="87845613"/>
<keyword evidence="3" id="KW-1185">Reference proteome</keyword>
<dbReference type="EMBL" id="JAUEPN010000002">
    <property type="protein sequence ID" value="KAK3298323.1"/>
    <property type="molecule type" value="Genomic_DNA"/>
</dbReference>
<evidence type="ECO:0000313" key="2">
    <source>
        <dbReference type="EMBL" id="KAK3298323.1"/>
    </source>
</evidence>
<reference evidence="2" key="1">
    <citation type="journal article" date="2023" name="Mol. Phylogenet. Evol.">
        <title>Genome-scale phylogeny and comparative genomics of the fungal order Sordariales.</title>
        <authorList>
            <person name="Hensen N."/>
            <person name="Bonometti L."/>
            <person name="Westerberg I."/>
            <person name="Brannstrom I.O."/>
            <person name="Guillou S."/>
            <person name="Cros-Aarteil S."/>
            <person name="Calhoun S."/>
            <person name="Haridas S."/>
            <person name="Kuo A."/>
            <person name="Mondo S."/>
            <person name="Pangilinan J."/>
            <person name="Riley R."/>
            <person name="LaButti K."/>
            <person name="Andreopoulos B."/>
            <person name="Lipzen A."/>
            <person name="Chen C."/>
            <person name="Yan M."/>
            <person name="Daum C."/>
            <person name="Ng V."/>
            <person name="Clum A."/>
            <person name="Steindorff A."/>
            <person name="Ohm R.A."/>
            <person name="Martin F."/>
            <person name="Silar P."/>
            <person name="Natvig D.O."/>
            <person name="Lalanne C."/>
            <person name="Gautier V."/>
            <person name="Ament-Velasquez S.L."/>
            <person name="Kruys A."/>
            <person name="Hutchinson M.I."/>
            <person name="Powell A.J."/>
            <person name="Barry K."/>
            <person name="Miller A.N."/>
            <person name="Grigoriev I.V."/>
            <person name="Debuchy R."/>
            <person name="Gladieux P."/>
            <person name="Hiltunen Thoren M."/>
            <person name="Johannesson H."/>
        </authorList>
    </citation>
    <scope>NUCLEOTIDE SEQUENCE</scope>
    <source>
        <strain evidence="2">CBS 168.71</strain>
    </source>
</reference>
<dbReference type="Proteomes" id="UP001278766">
    <property type="component" value="Unassembled WGS sequence"/>
</dbReference>
<feature type="compositionally biased region" description="Pro residues" evidence="1">
    <location>
        <begin position="182"/>
        <end position="192"/>
    </location>
</feature>
<dbReference type="AlphaFoldDB" id="A0AAE0LUU0"/>
<reference evidence="2" key="2">
    <citation type="submission" date="2023-06" db="EMBL/GenBank/DDBJ databases">
        <authorList>
            <consortium name="Lawrence Berkeley National Laboratory"/>
            <person name="Haridas S."/>
            <person name="Hensen N."/>
            <person name="Bonometti L."/>
            <person name="Westerberg I."/>
            <person name="Brannstrom I.O."/>
            <person name="Guillou S."/>
            <person name="Cros-Aarteil S."/>
            <person name="Calhoun S."/>
            <person name="Kuo A."/>
            <person name="Mondo S."/>
            <person name="Pangilinan J."/>
            <person name="Riley R."/>
            <person name="Labutti K."/>
            <person name="Andreopoulos B."/>
            <person name="Lipzen A."/>
            <person name="Chen C."/>
            <person name="Yanf M."/>
            <person name="Daum C."/>
            <person name="Ng V."/>
            <person name="Clum A."/>
            <person name="Steindorff A."/>
            <person name="Ohm R."/>
            <person name="Martin F."/>
            <person name="Silar P."/>
            <person name="Natvig D."/>
            <person name="Lalanne C."/>
            <person name="Gautier V."/>
            <person name="Ament-Velasquez S.L."/>
            <person name="Kruys A."/>
            <person name="Hutchinson M.I."/>
            <person name="Powell A.J."/>
            <person name="Barry K."/>
            <person name="Miller A.N."/>
            <person name="Grigoriev I.V."/>
            <person name="Debuchy R."/>
            <person name="Gladieux P."/>
            <person name="Thoren M.H."/>
            <person name="Johannesson H."/>
        </authorList>
    </citation>
    <scope>NUCLEOTIDE SEQUENCE</scope>
    <source>
        <strain evidence="2">CBS 168.71</strain>
    </source>
</reference>
<accession>A0AAE0LUU0</accession>
<sequence>MQAMDVPPWHAFNYCTEYSPHCIETSHVASDEPVRPVSRNVGSGWSIQCHSNILGQRLGGGIDRTADLERRDWHDLLLGHCDEPLWACWGSTAKRGAWKPGRFPKHRLDGLCGQEREKRREEGLVEQRERQSRCPVGHATVASVFSVADNGQMAGALTRAAGYEHRSHQKWPQAAQMGDPPVSHPPPTPASPFPSAAQSGKTNFCCSAILSLNILQKAISQINPLVSISPLSFTS</sequence>
<organism evidence="2 3">
    <name type="scientific">Chaetomium fimeti</name>
    <dbReference type="NCBI Taxonomy" id="1854472"/>
    <lineage>
        <taxon>Eukaryota</taxon>
        <taxon>Fungi</taxon>
        <taxon>Dikarya</taxon>
        <taxon>Ascomycota</taxon>
        <taxon>Pezizomycotina</taxon>
        <taxon>Sordariomycetes</taxon>
        <taxon>Sordariomycetidae</taxon>
        <taxon>Sordariales</taxon>
        <taxon>Chaetomiaceae</taxon>
        <taxon>Chaetomium</taxon>
    </lineage>
</organism>
<comment type="caution">
    <text evidence="2">The sequence shown here is derived from an EMBL/GenBank/DDBJ whole genome shotgun (WGS) entry which is preliminary data.</text>
</comment>
<dbReference type="RefSeq" id="XP_062661837.1">
    <property type="nucleotide sequence ID" value="XM_062808665.1"/>
</dbReference>
<evidence type="ECO:0000256" key="1">
    <source>
        <dbReference type="SAM" id="MobiDB-lite"/>
    </source>
</evidence>
<gene>
    <name evidence="2" type="ORF">B0H64DRAFT_72028</name>
</gene>
<feature type="region of interest" description="Disordered" evidence="1">
    <location>
        <begin position="164"/>
        <end position="197"/>
    </location>
</feature>